<dbReference type="EMBL" id="SDIL01000033">
    <property type="protein sequence ID" value="RXK39356.1"/>
    <property type="molecule type" value="Genomic_DNA"/>
</dbReference>
<keyword evidence="3 7" id="KW-0479">Metal-binding</keyword>
<feature type="compositionally biased region" description="Low complexity" evidence="9">
    <location>
        <begin position="38"/>
        <end position="59"/>
    </location>
</feature>
<dbReference type="CDD" id="cd00883">
    <property type="entry name" value="beta_CA_cladeA"/>
    <property type="match status" value="1"/>
</dbReference>
<reference evidence="10 11" key="1">
    <citation type="submission" date="2016-06" db="EMBL/GenBank/DDBJ databases">
        <title>Evolution of pathogenesis and genome organization in the Tremellales.</title>
        <authorList>
            <person name="Cuomo C."/>
            <person name="Litvintseva A."/>
            <person name="Heitman J."/>
            <person name="Chen Y."/>
            <person name="Sun S."/>
            <person name="Springer D."/>
            <person name="Dromer F."/>
            <person name="Young S."/>
            <person name="Zeng Q."/>
            <person name="Chapman S."/>
            <person name="Gujja S."/>
            <person name="Saif S."/>
            <person name="Birren B."/>
        </authorList>
    </citation>
    <scope>NUCLEOTIDE SEQUENCE [LARGE SCALE GENOMIC DNA]</scope>
    <source>
        <strain evidence="10 11">ATCC 28783</strain>
    </source>
</reference>
<dbReference type="GO" id="GO:0008270">
    <property type="term" value="F:zinc ion binding"/>
    <property type="evidence" value="ECO:0007669"/>
    <property type="project" value="UniProtKB-UniRule"/>
</dbReference>
<feature type="binding site" evidence="7">
    <location>
        <position position="215"/>
    </location>
    <ligand>
        <name>Zn(2+)</name>
        <dbReference type="ChEBI" id="CHEBI:29105"/>
    </ligand>
</feature>
<evidence type="ECO:0000256" key="8">
    <source>
        <dbReference type="RuleBase" id="RU003956"/>
    </source>
</evidence>
<dbReference type="GO" id="GO:0034599">
    <property type="term" value="P:cellular response to oxidative stress"/>
    <property type="evidence" value="ECO:0007669"/>
    <property type="project" value="TreeGrafter"/>
</dbReference>
<keyword evidence="11" id="KW-1185">Reference proteome</keyword>
<feature type="binding site" evidence="7">
    <location>
        <position position="159"/>
    </location>
    <ligand>
        <name>Zn(2+)</name>
        <dbReference type="ChEBI" id="CHEBI:29105"/>
    </ligand>
</feature>
<dbReference type="InterPro" id="IPR001765">
    <property type="entry name" value="Carbonic_anhydrase"/>
</dbReference>
<dbReference type="GO" id="GO:0004089">
    <property type="term" value="F:carbonate dehydratase activity"/>
    <property type="evidence" value="ECO:0007669"/>
    <property type="project" value="UniProtKB-UniRule"/>
</dbReference>
<gene>
    <name evidence="10" type="ORF">M231_03435</name>
</gene>
<dbReference type="PANTHER" id="PTHR11002:SF76">
    <property type="entry name" value="CARBONIC ANHYDRASE"/>
    <property type="match status" value="1"/>
</dbReference>
<dbReference type="FunCoup" id="A0A4Q1BNC7">
    <property type="interactions" value="230"/>
</dbReference>
<dbReference type="InParanoid" id="A0A4Q1BNC7"/>
<dbReference type="STRING" id="5217.A0A4Q1BNC7"/>
<feature type="compositionally biased region" description="Polar residues" evidence="9">
    <location>
        <begin position="318"/>
        <end position="329"/>
    </location>
</feature>
<dbReference type="AlphaFoldDB" id="A0A4Q1BNC7"/>
<dbReference type="Proteomes" id="UP000289152">
    <property type="component" value="Unassembled WGS sequence"/>
</dbReference>
<evidence type="ECO:0000256" key="5">
    <source>
        <dbReference type="ARBA" id="ARBA00023239"/>
    </source>
</evidence>
<keyword evidence="4 7" id="KW-0862">Zinc</keyword>
<dbReference type="VEuPathDB" id="FungiDB:TREMEDRAFT_56612"/>
<proteinExistence type="inferred from homology"/>
<comment type="catalytic activity">
    <reaction evidence="6 8">
        <text>hydrogencarbonate + H(+) = CO2 + H2O</text>
        <dbReference type="Rhea" id="RHEA:10748"/>
        <dbReference type="ChEBI" id="CHEBI:15377"/>
        <dbReference type="ChEBI" id="CHEBI:15378"/>
        <dbReference type="ChEBI" id="CHEBI:16526"/>
        <dbReference type="ChEBI" id="CHEBI:17544"/>
        <dbReference type="EC" id="4.2.1.1"/>
    </reaction>
</comment>
<dbReference type="SUPFAM" id="SSF53056">
    <property type="entry name" value="beta-carbonic anhydrase, cab"/>
    <property type="match status" value="1"/>
</dbReference>
<comment type="similarity">
    <text evidence="1 8">Belongs to the beta-class carbonic anhydrase family.</text>
</comment>
<evidence type="ECO:0000256" key="6">
    <source>
        <dbReference type="ARBA" id="ARBA00048348"/>
    </source>
</evidence>
<evidence type="ECO:0000313" key="11">
    <source>
        <dbReference type="Proteomes" id="UP000289152"/>
    </source>
</evidence>
<organism evidence="10 11">
    <name type="scientific">Tremella mesenterica</name>
    <name type="common">Jelly fungus</name>
    <dbReference type="NCBI Taxonomy" id="5217"/>
    <lineage>
        <taxon>Eukaryota</taxon>
        <taxon>Fungi</taxon>
        <taxon>Dikarya</taxon>
        <taxon>Basidiomycota</taxon>
        <taxon>Agaricomycotina</taxon>
        <taxon>Tremellomycetes</taxon>
        <taxon>Tremellales</taxon>
        <taxon>Tremellaceae</taxon>
        <taxon>Tremella</taxon>
    </lineage>
</organism>
<keyword evidence="5 8" id="KW-0456">Lyase</keyword>
<comment type="cofactor">
    <cofactor evidence="7">
        <name>Zn(2+)</name>
        <dbReference type="ChEBI" id="CHEBI:29105"/>
    </cofactor>
    <text evidence="7">Binds 1 zinc ion per subunit.</text>
</comment>
<protein>
    <recommendedName>
        <fullName evidence="2 8">Carbonic anhydrase</fullName>
        <ecNumber evidence="2 8">4.2.1.1</ecNumber>
    </recommendedName>
    <alternativeName>
        <fullName evidence="8">Carbonate dehydratase</fullName>
    </alternativeName>
</protein>
<feature type="binding site" evidence="7">
    <location>
        <position position="218"/>
    </location>
    <ligand>
        <name>Zn(2+)</name>
        <dbReference type="ChEBI" id="CHEBI:29105"/>
    </ligand>
</feature>
<dbReference type="EC" id="4.2.1.1" evidence="2 8"/>
<feature type="compositionally biased region" description="Polar residues" evidence="9">
    <location>
        <begin position="1"/>
        <end position="19"/>
    </location>
</feature>
<evidence type="ECO:0000313" key="10">
    <source>
        <dbReference type="EMBL" id="RXK39356.1"/>
    </source>
</evidence>
<dbReference type="GO" id="GO:0071244">
    <property type="term" value="P:cellular response to carbon dioxide"/>
    <property type="evidence" value="ECO:0007669"/>
    <property type="project" value="TreeGrafter"/>
</dbReference>
<evidence type="ECO:0000256" key="1">
    <source>
        <dbReference type="ARBA" id="ARBA00006217"/>
    </source>
</evidence>
<dbReference type="Pfam" id="PF00484">
    <property type="entry name" value="Pro_CA"/>
    <property type="match status" value="1"/>
</dbReference>
<comment type="caution">
    <text evidence="10">The sequence shown here is derived from an EMBL/GenBank/DDBJ whole genome shotgun (WGS) entry which is preliminary data.</text>
</comment>
<evidence type="ECO:0000256" key="2">
    <source>
        <dbReference type="ARBA" id="ARBA00012925"/>
    </source>
</evidence>
<evidence type="ECO:0000256" key="9">
    <source>
        <dbReference type="SAM" id="MobiDB-lite"/>
    </source>
</evidence>
<feature type="region of interest" description="Disordered" evidence="9">
    <location>
        <begin position="1"/>
        <end position="60"/>
    </location>
</feature>
<dbReference type="PANTHER" id="PTHR11002">
    <property type="entry name" value="CARBONIC ANHYDRASE"/>
    <property type="match status" value="1"/>
</dbReference>
<feature type="region of interest" description="Disordered" evidence="9">
    <location>
        <begin position="309"/>
        <end position="329"/>
    </location>
</feature>
<evidence type="ECO:0000256" key="3">
    <source>
        <dbReference type="ARBA" id="ARBA00022723"/>
    </source>
</evidence>
<dbReference type="SMART" id="SM00947">
    <property type="entry name" value="Pro_CA"/>
    <property type="match status" value="1"/>
</dbReference>
<dbReference type="Gene3D" id="3.40.1050.10">
    <property type="entry name" value="Carbonic anhydrase"/>
    <property type="match status" value="1"/>
</dbReference>
<dbReference type="InterPro" id="IPR036874">
    <property type="entry name" value="Carbonic_anhydrase_sf"/>
</dbReference>
<comment type="function">
    <text evidence="8">Reversible hydration of carbon dioxide.</text>
</comment>
<evidence type="ECO:0000256" key="4">
    <source>
        <dbReference type="ARBA" id="ARBA00022833"/>
    </source>
</evidence>
<dbReference type="OrthoDB" id="10248475at2759"/>
<sequence>MSTYINSRPMSNRTPSGSGTRDPFHFTYPSFPAPLPIPSSKSSSFLSQQQPQSSQSLSSTNDSFLEELIDDMTLSVSVPIPPSSPAVHTPAEYRNPLDFPVTPKPAPEIVKREPMSRWPELDALMWSNLKWAERVNEAEPKFFEATTEGQAPKILWMGCADSRVPETVLLGRKPGDVFVQRNVANQFQPDDTSSNALLNYAVMFVGCTHIIVAGHTCCGGCIAAYESPRTGNPDTHLHNFLAPIIKLRHELPEESSVDDLIEANVKLNVENVANSQTMQEAWGKGMQVYVHGWMYDLGSGRVRDLGCTMGPPPKEPSAQISTPAIPTKL</sequence>
<feature type="binding site" evidence="7">
    <location>
        <position position="161"/>
    </location>
    <ligand>
        <name>Zn(2+)</name>
        <dbReference type="ChEBI" id="CHEBI:29105"/>
    </ligand>
</feature>
<name>A0A4Q1BNC7_TREME</name>
<evidence type="ECO:0000256" key="7">
    <source>
        <dbReference type="PIRSR" id="PIRSR601765-1"/>
    </source>
</evidence>
<accession>A0A4Q1BNC7</accession>